<accession>A0A0V1IFI6</accession>
<gene>
    <name evidence="1" type="ORF">T4B_4777</name>
</gene>
<evidence type="ECO:0000313" key="1">
    <source>
        <dbReference type="EMBL" id="KRZ21547.1"/>
    </source>
</evidence>
<dbReference type="Proteomes" id="UP000054805">
    <property type="component" value="Unassembled WGS sequence"/>
</dbReference>
<proteinExistence type="predicted"/>
<dbReference type="EMBL" id="JYDS01000201">
    <property type="protein sequence ID" value="KRZ21547.1"/>
    <property type="molecule type" value="Genomic_DNA"/>
</dbReference>
<organism evidence="1 2">
    <name type="scientific">Trichinella pseudospiralis</name>
    <name type="common">Parasitic roundworm</name>
    <dbReference type="NCBI Taxonomy" id="6337"/>
    <lineage>
        <taxon>Eukaryota</taxon>
        <taxon>Metazoa</taxon>
        <taxon>Ecdysozoa</taxon>
        <taxon>Nematoda</taxon>
        <taxon>Enoplea</taxon>
        <taxon>Dorylaimia</taxon>
        <taxon>Trichinellida</taxon>
        <taxon>Trichinellidae</taxon>
        <taxon>Trichinella</taxon>
    </lineage>
</organism>
<sequence>MKQGVSPFLGLKAWELLYKRKLLLNLSSSNDPDVYEPASWLHGCFREPIRLWIFERKLFLSCDEPASMGVALLSGCLYRSRSCLKSSSITCPPRDPAIEQRSATFAGTDKSPSESSSAVLTRDLLSASVSVFSSPGQMIRVVSHPEELKHVNDLRTDATLFDKFLTSWHKLKNARKPLTAVGEENRRTAFNRSESGQNRIAMILQQPNLTVDTANLILVAFTFMWMLRGWTSSFVWHDLSDMDNAQHINIFGFISRQPIHLTVDRVPEGLDKSEARF</sequence>
<comment type="caution">
    <text evidence="1">The sequence shown here is derived from an EMBL/GenBank/DDBJ whole genome shotgun (WGS) entry which is preliminary data.</text>
</comment>
<dbReference type="AlphaFoldDB" id="A0A0V1IFI6"/>
<reference evidence="1 2" key="1">
    <citation type="submission" date="2015-01" db="EMBL/GenBank/DDBJ databases">
        <title>Evolution of Trichinella species and genotypes.</title>
        <authorList>
            <person name="Korhonen P.K."/>
            <person name="Edoardo P."/>
            <person name="Giuseppe L.R."/>
            <person name="Gasser R.B."/>
        </authorList>
    </citation>
    <scope>NUCLEOTIDE SEQUENCE [LARGE SCALE GENOMIC DNA]</scope>
    <source>
        <strain evidence="1">ISS588</strain>
    </source>
</reference>
<protein>
    <submittedName>
        <fullName evidence="1">Uncharacterized protein</fullName>
    </submittedName>
</protein>
<name>A0A0V1IFI6_TRIPS</name>
<evidence type="ECO:0000313" key="2">
    <source>
        <dbReference type="Proteomes" id="UP000054805"/>
    </source>
</evidence>
<keyword evidence="2" id="KW-1185">Reference proteome</keyword>